<dbReference type="InterPro" id="IPR036249">
    <property type="entry name" value="Thioredoxin-like_sf"/>
</dbReference>
<dbReference type="OrthoDB" id="418495at2759"/>
<dbReference type="GO" id="GO:0005737">
    <property type="term" value="C:cytoplasm"/>
    <property type="evidence" value="ECO:0007669"/>
    <property type="project" value="UniProtKB-SubCell"/>
</dbReference>
<dbReference type="AlphaFoldDB" id="A0A5A7Q8P3"/>
<dbReference type="NCBIfam" id="TIGR02189">
    <property type="entry name" value="GlrX-like_plant"/>
    <property type="match status" value="1"/>
</dbReference>
<dbReference type="Gene3D" id="3.40.30.10">
    <property type="entry name" value="Glutaredoxin"/>
    <property type="match status" value="1"/>
</dbReference>
<dbReference type="InterPro" id="IPR002109">
    <property type="entry name" value="Glutaredoxin"/>
</dbReference>
<feature type="region of interest" description="Disordered" evidence="5">
    <location>
        <begin position="1"/>
        <end position="30"/>
    </location>
</feature>
<dbReference type="Proteomes" id="UP000325081">
    <property type="component" value="Unassembled WGS sequence"/>
</dbReference>
<keyword evidence="8" id="KW-1185">Reference proteome</keyword>
<dbReference type="PROSITE" id="PS51354">
    <property type="entry name" value="GLUTAREDOXIN_2"/>
    <property type="match status" value="1"/>
</dbReference>
<name>A0A5A7Q8P3_STRAF</name>
<evidence type="ECO:0000313" key="8">
    <source>
        <dbReference type="Proteomes" id="UP000325081"/>
    </source>
</evidence>
<evidence type="ECO:0000256" key="1">
    <source>
        <dbReference type="ARBA" id="ARBA00004496"/>
    </source>
</evidence>
<evidence type="ECO:0000313" key="7">
    <source>
        <dbReference type="EMBL" id="GER41635.1"/>
    </source>
</evidence>
<gene>
    <name evidence="7" type="ORF">STAS_18353</name>
</gene>
<evidence type="ECO:0000256" key="4">
    <source>
        <dbReference type="ARBA" id="ARBA00023284"/>
    </source>
</evidence>
<organism evidence="7 8">
    <name type="scientific">Striga asiatica</name>
    <name type="common">Asiatic witchweed</name>
    <name type="synonym">Buchnera asiatica</name>
    <dbReference type="NCBI Taxonomy" id="4170"/>
    <lineage>
        <taxon>Eukaryota</taxon>
        <taxon>Viridiplantae</taxon>
        <taxon>Streptophyta</taxon>
        <taxon>Embryophyta</taxon>
        <taxon>Tracheophyta</taxon>
        <taxon>Spermatophyta</taxon>
        <taxon>Magnoliopsida</taxon>
        <taxon>eudicotyledons</taxon>
        <taxon>Gunneridae</taxon>
        <taxon>Pentapetalae</taxon>
        <taxon>asterids</taxon>
        <taxon>lamiids</taxon>
        <taxon>Lamiales</taxon>
        <taxon>Orobanchaceae</taxon>
        <taxon>Buchnereae</taxon>
        <taxon>Striga</taxon>
    </lineage>
</organism>
<comment type="subcellular location">
    <subcellularLocation>
        <location evidence="1">Cytoplasm</location>
    </subcellularLocation>
</comment>
<dbReference type="EMBL" id="BKCP01006172">
    <property type="protein sequence ID" value="GER41635.1"/>
    <property type="molecule type" value="Genomic_DNA"/>
</dbReference>
<comment type="caution">
    <text evidence="7">The sequence shown here is derived from an EMBL/GenBank/DDBJ whole genome shotgun (WGS) entry which is preliminary data.</text>
</comment>
<keyword evidence="3" id="KW-0963">Cytoplasm</keyword>
<feature type="domain" description="Glutaredoxin" evidence="6">
    <location>
        <begin position="40"/>
        <end position="106"/>
    </location>
</feature>
<sequence length="134" mass="14097">MQHAPPPANTASAGGSGDAPPGSSDAGGKKARHLVAENAVVVFAREDCCMCHVIKLLLHGHGVNPAIRHVSDRDETDVTRELSRYLRRRGGAALLQFPAVFVGGELFGGLDEVMGAHISGELVPKLKAAKALWL</sequence>
<dbReference type="Pfam" id="PF00462">
    <property type="entry name" value="Glutaredoxin"/>
    <property type="match status" value="1"/>
</dbReference>
<evidence type="ECO:0000259" key="6">
    <source>
        <dbReference type="Pfam" id="PF00462"/>
    </source>
</evidence>
<evidence type="ECO:0000256" key="2">
    <source>
        <dbReference type="ARBA" id="ARBA00007568"/>
    </source>
</evidence>
<dbReference type="InterPro" id="IPR011905">
    <property type="entry name" value="GlrX-like_pln_2"/>
</dbReference>
<evidence type="ECO:0000256" key="5">
    <source>
        <dbReference type="SAM" id="MobiDB-lite"/>
    </source>
</evidence>
<reference evidence="8" key="1">
    <citation type="journal article" date="2019" name="Curr. Biol.">
        <title>Genome Sequence of Striga asiatica Provides Insight into the Evolution of Plant Parasitism.</title>
        <authorList>
            <person name="Yoshida S."/>
            <person name="Kim S."/>
            <person name="Wafula E.K."/>
            <person name="Tanskanen J."/>
            <person name="Kim Y.M."/>
            <person name="Honaas L."/>
            <person name="Yang Z."/>
            <person name="Spallek T."/>
            <person name="Conn C.E."/>
            <person name="Ichihashi Y."/>
            <person name="Cheong K."/>
            <person name="Cui S."/>
            <person name="Der J.P."/>
            <person name="Gundlach H."/>
            <person name="Jiao Y."/>
            <person name="Hori C."/>
            <person name="Ishida J.K."/>
            <person name="Kasahara H."/>
            <person name="Kiba T."/>
            <person name="Kim M.S."/>
            <person name="Koo N."/>
            <person name="Laohavisit A."/>
            <person name="Lee Y.H."/>
            <person name="Lumba S."/>
            <person name="McCourt P."/>
            <person name="Mortimer J.C."/>
            <person name="Mutuku J.M."/>
            <person name="Nomura T."/>
            <person name="Sasaki-Sekimoto Y."/>
            <person name="Seto Y."/>
            <person name="Wang Y."/>
            <person name="Wakatake T."/>
            <person name="Sakakibara H."/>
            <person name="Demura T."/>
            <person name="Yamaguchi S."/>
            <person name="Yoneyama K."/>
            <person name="Manabe R.I."/>
            <person name="Nelson D.C."/>
            <person name="Schulman A.H."/>
            <person name="Timko M.P."/>
            <person name="dePamphilis C.W."/>
            <person name="Choi D."/>
            <person name="Shirasu K."/>
        </authorList>
    </citation>
    <scope>NUCLEOTIDE SEQUENCE [LARGE SCALE GENOMIC DNA]</scope>
    <source>
        <strain evidence="8">cv. UVA1</strain>
    </source>
</reference>
<accession>A0A5A7Q8P3</accession>
<comment type="similarity">
    <text evidence="2">Belongs to the glutaredoxin family. CC-type subfamily.</text>
</comment>
<protein>
    <submittedName>
        <fullName evidence="7">Glutaredoxin</fullName>
    </submittedName>
</protein>
<evidence type="ECO:0000256" key="3">
    <source>
        <dbReference type="ARBA" id="ARBA00022490"/>
    </source>
</evidence>
<dbReference type="SUPFAM" id="SSF52833">
    <property type="entry name" value="Thioredoxin-like"/>
    <property type="match status" value="1"/>
</dbReference>
<dbReference type="PANTHER" id="PTHR10168">
    <property type="entry name" value="GLUTAREDOXIN"/>
    <property type="match status" value="1"/>
</dbReference>
<proteinExistence type="inferred from homology"/>
<keyword evidence="4" id="KW-0676">Redox-active center</keyword>